<keyword evidence="4" id="KW-1185">Reference proteome</keyword>
<evidence type="ECO:0000256" key="2">
    <source>
        <dbReference type="SAM" id="SignalP"/>
    </source>
</evidence>
<evidence type="ECO:0000256" key="1">
    <source>
        <dbReference type="SAM" id="MobiDB-lite"/>
    </source>
</evidence>
<evidence type="ECO:0000313" key="3">
    <source>
        <dbReference type="EMBL" id="OJJ00704.1"/>
    </source>
</evidence>
<feature type="compositionally biased region" description="Low complexity" evidence="1">
    <location>
        <begin position="20"/>
        <end position="57"/>
    </location>
</feature>
<dbReference type="Proteomes" id="UP000184073">
    <property type="component" value="Unassembled WGS sequence"/>
</dbReference>
<dbReference type="EMBL" id="KV878127">
    <property type="protein sequence ID" value="OJJ00704.1"/>
    <property type="molecule type" value="Genomic_DNA"/>
</dbReference>
<protein>
    <submittedName>
        <fullName evidence="3">Uncharacterized protein</fullName>
    </submittedName>
</protein>
<feature type="signal peptide" evidence="2">
    <location>
        <begin position="1"/>
        <end position="16"/>
    </location>
</feature>
<dbReference type="RefSeq" id="XP_040666466.1">
    <property type="nucleotide sequence ID" value="XM_040812096.1"/>
</dbReference>
<sequence length="127" mass="12652">MKLILLTASWLALAAATPIKPSASATPTPTSASTGTQPETTAAKLESTTTAAEAAQTSVEISETPKADLDNLCTAGDTKSEYDSTLSLSIILSLGKLEECAGNTLGDKPISGVLGGVGSLLGGGKDD</sequence>
<organism evidence="3 4">
    <name type="scientific">Aspergillus versicolor CBS 583.65</name>
    <dbReference type="NCBI Taxonomy" id="1036611"/>
    <lineage>
        <taxon>Eukaryota</taxon>
        <taxon>Fungi</taxon>
        <taxon>Dikarya</taxon>
        <taxon>Ascomycota</taxon>
        <taxon>Pezizomycotina</taxon>
        <taxon>Eurotiomycetes</taxon>
        <taxon>Eurotiomycetidae</taxon>
        <taxon>Eurotiales</taxon>
        <taxon>Aspergillaceae</taxon>
        <taxon>Aspergillus</taxon>
        <taxon>Aspergillus subgen. Nidulantes</taxon>
    </lineage>
</organism>
<feature type="chain" id="PRO_5012928214" evidence="2">
    <location>
        <begin position="17"/>
        <end position="127"/>
    </location>
</feature>
<dbReference type="AlphaFoldDB" id="A0A1L9PGQ6"/>
<dbReference type="VEuPathDB" id="FungiDB:ASPVEDRAFT_40240"/>
<gene>
    <name evidence="3" type="ORF">ASPVEDRAFT_40240</name>
</gene>
<name>A0A1L9PGQ6_ASPVE</name>
<dbReference type="GeneID" id="63727607"/>
<keyword evidence="2" id="KW-0732">Signal</keyword>
<proteinExistence type="predicted"/>
<feature type="region of interest" description="Disordered" evidence="1">
    <location>
        <begin position="20"/>
        <end position="72"/>
    </location>
</feature>
<accession>A0A1L9PGQ6</accession>
<reference evidence="4" key="1">
    <citation type="journal article" date="2017" name="Genome Biol.">
        <title>Comparative genomics reveals high biological diversity and specific adaptations in the industrially and medically important fungal genus Aspergillus.</title>
        <authorList>
            <person name="de Vries R.P."/>
            <person name="Riley R."/>
            <person name="Wiebenga A."/>
            <person name="Aguilar-Osorio G."/>
            <person name="Amillis S."/>
            <person name="Uchima C.A."/>
            <person name="Anderluh G."/>
            <person name="Asadollahi M."/>
            <person name="Askin M."/>
            <person name="Barry K."/>
            <person name="Battaglia E."/>
            <person name="Bayram O."/>
            <person name="Benocci T."/>
            <person name="Braus-Stromeyer S.A."/>
            <person name="Caldana C."/>
            <person name="Canovas D."/>
            <person name="Cerqueira G.C."/>
            <person name="Chen F."/>
            <person name="Chen W."/>
            <person name="Choi C."/>
            <person name="Clum A."/>
            <person name="Dos Santos R.A."/>
            <person name="Damasio A.R."/>
            <person name="Diallinas G."/>
            <person name="Emri T."/>
            <person name="Fekete E."/>
            <person name="Flipphi M."/>
            <person name="Freyberg S."/>
            <person name="Gallo A."/>
            <person name="Gournas C."/>
            <person name="Habgood R."/>
            <person name="Hainaut M."/>
            <person name="Harispe M.L."/>
            <person name="Henrissat B."/>
            <person name="Hilden K.S."/>
            <person name="Hope R."/>
            <person name="Hossain A."/>
            <person name="Karabika E."/>
            <person name="Karaffa L."/>
            <person name="Karanyi Z."/>
            <person name="Krasevec N."/>
            <person name="Kuo A."/>
            <person name="Kusch H."/>
            <person name="LaButti K."/>
            <person name="Lagendijk E.L."/>
            <person name="Lapidus A."/>
            <person name="Levasseur A."/>
            <person name="Lindquist E."/>
            <person name="Lipzen A."/>
            <person name="Logrieco A.F."/>
            <person name="MacCabe A."/>
            <person name="Maekelae M.R."/>
            <person name="Malavazi I."/>
            <person name="Melin P."/>
            <person name="Meyer V."/>
            <person name="Mielnichuk N."/>
            <person name="Miskei M."/>
            <person name="Molnar A.P."/>
            <person name="Mule G."/>
            <person name="Ngan C.Y."/>
            <person name="Orejas M."/>
            <person name="Orosz E."/>
            <person name="Ouedraogo J.P."/>
            <person name="Overkamp K.M."/>
            <person name="Park H.-S."/>
            <person name="Perrone G."/>
            <person name="Piumi F."/>
            <person name="Punt P.J."/>
            <person name="Ram A.F."/>
            <person name="Ramon A."/>
            <person name="Rauscher S."/>
            <person name="Record E."/>
            <person name="Riano-Pachon D.M."/>
            <person name="Robert V."/>
            <person name="Roehrig J."/>
            <person name="Ruller R."/>
            <person name="Salamov A."/>
            <person name="Salih N.S."/>
            <person name="Samson R.A."/>
            <person name="Sandor E."/>
            <person name="Sanguinetti M."/>
            <person name="Schuetze T."/>
            <person name="Sepcic K."/>
            <person name="Shelest E."/>
            <person name="Sherlock G."/>
            <person name="Sophianopoulou V."/>
            <person name="Squina F.M."/>
            <person name="Sun H."/>
            <person name="Susca A."/>
            <person name="Todd R.B."/>
            <person name="Tsang A."/>
            <person name="Unkles S.E."/>
            <person name="van de Wiele N."/>
            <person name="van Rossen-Uffink D."/>
            <person name="Oliveira J.V."/>
            <person name="Vesth T.C."/>
            <person name="Visser J."/>
            <person name="Yu J.-H."/>
            <person name="Zhou M."/>
            <person name="Andersen M.R."/>
            <person name="Archer D.B."/>
            <person name="Baker S.E."/>
            <person name="Benoit I."/>
            <person name="Brakhage A.A."/>
            <person name="Braus G.H."/>
            <person name="Fischer R."/>
            <person name="Frisvad J.C."/>
            <person name="Goldman G.H."/>
            <person name="Houbraken J."/>
            <person name="Oakley B."/>
            <person name="Pocsi I."/>
            <person name="Scazzocchio C."/>
            <person name="Seiboth B."/>
            <person name="vanKuyk P.A."/>
            <person name="Wortman J."/>
            <person name="Dyer P.S."/>
            <person name="Grigoriev I.V."/>
        </authorList>
    </citation>
    <scope>NUCLEOTIDE SEQUENCE [LARGE SCALE GENOMIC DNA]</scope>
    <source>
        <strain evidence="4">CBS 583.65</strain>
    </source>
</reference>
<evidence type="ECO:0000313" key="4">
    <source>
        <dbReference type="Proteomes" id="UP000184073"/>
    </source>
</evidence>